<dbReference type="PANTHER" id="PTHR11851:SF49">
    <property type="entry name" value="MITOCHONDRIAL-PROCESSING PEPTIDASE SUBUNIT ALPHA"/>
    <property type="match status" value="1"/>
</dbReference>
<dbReference type="InterPro" id="IPR050361">
    <property type="entry name" value="MPP/UQCRC_Complex"/>
</dbReference>
<evidence type="ECO:0000259" key="4">
    <source>
        <dbReference type="Pfam" id="PF00675"/>
    </source>
</evidence>
<dbReference type="Pfam" id="PF00675">
    <property type="entry name" value="Peptidase_M16"/>
    <property type="match status" value="1"/>
</dbReference>
<evidence type="ECO:0000256" key="3">
    <source>
        <dbReference type="SAM" id="MobiDB-lite"/>
    </source>
</evidence>
<dbReference type="PANTHER" id="PTHR11851">
    <property type="entry name" value="METALLOPROTEASE"/>
    <property type="match status" value="1"/>
</dbReference>
<dbReference type="InterPro" id="IPR007863">
    <property type="entry name" value="Peptidase_M16_C"/>
</dbReference>
<sequence>MKKVILENGIKIIYKSIPGSITSFTIGVEAGANAETEKELGLAHVVEHMVFKGTKTKTEKEINKLCDEVFGFHNAMTNYPYVVYYGTCLSEDFASAFQIYSDIIINPAFRQEGYKEEIQVIIEELKEWSEDLSQHCEDLLFFNAFSERRIKHLIIGRESILRSFTIEDIKGFYNRLYTPNNTVISVVTSLAYEEVIKQIEEIFGSWREMGKSFDEDYNTSEISEVIEKNPGGRDIEKSKEKHTKPLYENPTEDTYFEKSSNLSGAKIQYIFPIQHLTVEEVTLLRVFNEAFGEGTSCLLYDEIRTNRGLVYDISGKIKNEKGIKLYTITLGTSKENVELAVSLINEKLSEIGETKGLFTEEKVRSLVKSQKLKRTLNLEKSIVMAMNLVVYEIMYNSCETLLQEFDFEVLPKEEEILRVAKKVLINPAIQIIMAK</sequence>
<dbReference type="EMBL" id="JAGGLL010000004">
    <property type="protein sequence ID" value="MBP2021056.1"/>
    <property type="molecule type" value="Genomic_DNA"/>
</dbReference>
<proteinExistence type="inferred from homology"/>
<comment type="caution">
    <text evidence="6">The sequence shown here is derived from an EMBL/GenBank/DDBJ whole genome shotgun (WGS) entry which is preliminary data.</text>
</comment>
<dbReference type="InterPro" id="IPR011249">
    <property type="entry name" value="Metalloenz_LuxS/M16"/>
</dbReference>
<dbReference type="RefSeq" id="WP_021281836.1">
    <property type="nucleotide sequence ID" value="NZ_JAGGLL010000004.1"/>
</dbReference>
<evidence type="ECO:0000256" key="2">
    <source>
        <dbReference type="RuleBase" id="RU004447"/>
    </source>
</evidence>
<feature type="domain" description="Peptidase M16 C-terminal" evidence="5">
    <location>
        <begin position="163"/>
        <end position="364"/>
    </location>
</feature>
<dbReference type="InterPro" id="IPR011765">
    <property type="entry name" value="Pept_M16_N"/>
</dbReference>
<feature type="domain" description="Peptidase M16 N-terminal" evidence="4">
    <location>
        <begin position="15"/>
        <end position="151"/>
    </location>
</feature>
<protein>
    <submittedName>
        <fullName evidence="6">Zn-dependent peptidase</fullName>
    </submittedName>
</protein>
<dbReference type="InterPro" id="IPR001431">
    <property type="entry name" value="Pept_M16_Zn_BS"/>
</dbReference>
<reference evidence="6 7" key="1">
    <citation type="submission" date="2021-03" db="EMBL/GenBank/DDBJ databases">
        <title>Genomic Encyclopedia of Type Strains, Phase IV (KMG-IV): sequencing the most valuable type-strain genomes for metagenomic binning, comparative biology and taxonomic classification.</title>
        <authorList>
            <person name="Goeker M."/>
        </authorList>
    </citation>
    <scope>NUCLEOTIDE SEQUENCE [LARGE SCALE GENOMIC DNA]</scope>
    <source>
        <strain evidence="6 7">DSM 28650</strain>
    </source>
</reference>
<feature type="region of interest" description="Disordered" evidence="3">
    <location>
        <begin position="230"/>
        <end position="250"/>
    </location>
</feature>
<feature type="compositionally biased region" description="Basic and acidic residues" evidence="3">
    <location>
        <begin position="230"/>
        <end position="245"/>
    </location>
</feature>
<evidence type="ECO:0000313" key="6">
    <source>
        <dbReference type="EMBL" id="MBP2021056.1"/>
    </source>
</evidence>
<name>A0ABS4JZU3_9CLOT</name>
<evidence type="ECO:0000313" key="7">
    <source>
        <dbReference type="Proteomes" id="UP001519308"/>
    </source>
</evidence>
<dbReference type="Gene3D" id="3.30.830.10">
    <property type="entry name" value="Metalloenzyme, LuxS/M16 peptidase-like"/>
    <property type="match status" value="2"/>
</dbReference>
<dbReference type="PROSITE" id="PS00143">
    <property type="entry name" value="INSULINASE"/>
    <property type="match status" value="1"/>
</dbReference>
<keyword evidence="7" id="KW-1185">Reference proteome</keyword>
<gene>
    <name evidence="6" type="ORF">J2Z44_000840</name>
</gene>
<evidence type="ECO:0000256" key="1">
    <source>
        <dbReference type="ARBA" id="ARBA00007261"/>
    </source>
</evidence>
<comment type="similarity">
    <text evidence="1 2">Belongs to the peptidase M16 family.</text>
</comment>
<organism evidence="6 7">
    <name type="scientific">Clostridium punense</name>
    <dbReference type="NCBI Taxonomy" id="1054297"/>
    <lineage>
        <taxon>Bacteria</taxon>
        <taxon>Bacillati</taxon>
        <taxon>Bacillota</taxon>
        <taxon>Clostridia</taxon>
        <taxon>Eubacteriales</taxon>
        <taxon>Clostridiaceae</taxon>
        <taxon>Clostridium</taxon>
    </lineage>
</organism>
<dbReference type="SUPFAM" id="SSF63411">
    <property type="entry name" value="LuxS/MPP-like metallohydrolase"/>
    <property type="match status" value="2"/>
</dbReference>
<evidence type="ECO:0000259" key="5">
    <source>
        <dbReference type="Pfam" id="PF05193"/>
    </source>
</evidence>
<dbReference type="Pfam" id="PF05193">
    <property type="entry name" value="Peptidase_M16_C"/>
    <property type="match status" value="1"/>
</dbReference>
<dbReference type="Proteomes" id="UP001519308">
    <property type="component" value="Unassembled WGS sequence"/>
</dbReference>
<accession>A0ABS4JZU3</accession>